<name>A0AAQ3ND80_VIGMU</name>
<protein>
    <submittedName>
        <fullName evidence="2">Uncharacterized protein</fullName>
    </submittedName>
</protein>
<evidence type="ECO:0000313" key="2">
    <source>
        <dbReference type="EMBL" id="WVZ06835.1"/>
    </source>
</evidence>
<organism evidence="2 3">
    <name type="scientific">Vigna mungo</name>
    <name type="common">Black gram</name>
    <name type="synonym">Phaseolus mungo</name>
    <dbReference type="NCBI Taxonomy" id="3915"/>
    <lineage>
        <taxon>Eukaryota</taxon>
        <taxon>Viridiplantae</taxon>
        <taxon>Streptophyta</taxon>
        <taxon>Embryophyta</taxon>
        <taxon>Tracheophyta</taxon>
        <taxon>Spermatophyta</taxon>
        <taxon>Magnoliopsida</taxon>
        <taxon>eudicotyledons</taxon>
        <taxon>Gunneridae</taxon>
        <taxon>Pentapetalae</taxon>
        <taxon>rosids</taxon>
        <taxon>fabids</taxon>
        <taxon>Fabales</taxon>
        <taxon>Fabaceae</taxon>
        <taxon>Papilionoideae</taxon>
        <taxon>50 kb inversion clade</taxon>
        <taxon>NPAAA clade</taxon>
        <taxon>indigoferoid/millettioid clade</taxon>
        <taxon>Phaseoleae</taxon>
        <taxon>Vigna</taxon>
    </lineage>
</organism>
<dbReference type="EMBL" id="CP144695">
    <property type="protein sequence ID" value="WVZ06835.1"/>
    <property type="molecule type" value="Genomic_DNA"/>
</dbReference>
<keyword evidence="3" id="KW-1185">Reference proteome</keyword>
<dbReference type="Proteomes" id="UP001374535">
    <property type="component" value="Chromosome 6"/>
</dbReference>
<gene>
    <name evidence="2" type="ORF">V8G54_020181</name>
</gene>
<evidence type="ECO:0000256" key="1">
    <source>
        <dbReference type="SAM" id="MobiDB-lite"/>
    </source>
</evidence>
<dbReference type="AlphaFoldDB" id="A0AAQ3ND80"/>
<evidence type="ECO:0000313" key="3">
    <source>
        <dbReference type="Proteomes" id="UP001374535"/>
    </source>
</evidence>
<feature type="region of interest" description="Disordered" evidence="1">
    <location>
        <begin position="68"/>
        <end position="101"/>
    </location>
</feature>
<proteinExistence type="predicted"/>
<reference evidence="2 3" key="1">
    <citation type="journal article" date="2023" name="Life. Sci Alliance">
        <title>Evolutionary insights into 3D genome organization and epigenetic landscape of Vigna mungo.</title>
        <authorList>
            <person name="Junaid A."/>
            <person name="Singh B."/>
            <person name="Bhatia S."/>
        </authorList>
    </citation>
    <scope>NUCLEOTIDE SEQUENCE [LARGE SCALE GENOMIC DNA]</scope>
    <source>
        <strain evidence="2">Urdbean</strain>
    </source>
</reference>
<sequence>MIPMTTTMTISITWYLTVTLLTSNIIRPPSPKRPHFPEWQISMKALRTTTTTAVLKKVLQSRALLHQVATSSRAKRTPPTGARKAAQTPEDEPQVIRSRRSRSLLKYRSQRHLIL</sequence>
<accession>A0AAQ3ND80</accession>